<dbReference type="GO" id="GO:0045703">
    <property type="term" value="F:ketoreductase activity"/>
    <property type="evidence" value="ECO:0007669"/>
    <property type="project" value="UniProtKB-UniRule"/>
</dbReference>
<reference evidence="15" key="1">
    <citation type="submission" date="2023-03" db="EMBL/GenBank/DDBJ databases">
        <title>Mating type loci evolution in Malassezia.</title>
        <authorList>
            <person name="Coelho M.A."/>
        </authorList>
    </citation>
    <scope>NUCLEOTIDE SEQUENCE</scope>
    <source>
        <strain evidence="15">CBS 14135</strain>
    </source>
</reference>
<evidence type="ECO:0000313" key="15">
    <source>
        <dbReference type="EMBL" id="WFC93649.1"/>
    </source>
</evidence>
<keyword evidence="5 12" id="KW-0276">Fatty acid metabolism</keyword>
<keyword evidence="6 12" id="KW-0521">NADP</keyword>
<dbReference type="HAMAP" id="MF_03107">
    <property type="entry name" value="3_ketoreductase"/>
    <property type="match status" value="1"/>
</dbReference>
<keyword evidence="3 12" id="KW-0812">Transmembrane</keyword>
<dbReference type="AlphaFoldDB" id="A0AAF0DPM5"/>
<evidence type="ECO:0000256" key="3">
    <source>
        <dbReference type="ARBA" id="ARBA00022692"/>
    </source>
</evidence>
<dbReference type="GO" id="GO:0141040">
    <property type="term" value="F:very-long-chain 3-oxoacyl-CoA reductase activity"/>
    <property type="evidence" value="ECO:0007669"/>
    <property type="project" value="UniProtKB-EC"/>
</dbReference>
<proteinExistence type="inferred from homology"/>
<evidence type="ECO:0000256" key="10">
    <source>
        <dbReference type="ARBA" id="ARBA00023136"/>
    </source>
</evidence>
<dbReference type="CDD" id="cd05356">
    <property type="entry name" value="17beta-HSD1_like_SDR_c"/>
    <property type="match status" value="1"/>
</dbReference>
<keyword evidence="10 12" id="KW-0472">Membrane</keyword>
<dbReference type="InterPro" id="IPR020904">
    <property type="entry name" value="Sc_DH/Rdtase_CS"/>
</dbReference>
<feature type="active site" description="Proton acceptor" evidence="12">
    <location>
        <position position="204"/>
    </location>
</feature>
<keyword evidence="2 12" id="KW-0444">Lipid biosynthesis</keyword>
<dbReference type="PANTHER" id="PTHR43086">
    <property type="entry name" value="VERY-LONG-CHAIN 3-OXOOACYL-COA REDUCTASE"/>
    <property type="match status" value="1"/>
</dbReference>
<feature type="binding site" evidence="12">
    <location>
        <position position="191"/>
    </location>
    <ligand>
        <name>substrate</name>
    </ligand>
</feature>
<comment type="subcellular location">
    <subcellularLocation>
        <location evidence="12">Endoplasmic reticulum membrane</location>
        <topology evidence="12">Single-pass membrane protein</topology>
    </subcellularLocation>
</comment>
<sequence length="326" mass="35543">MCCGTKALAAVGAVVLIAVAAYLLYLILEIHVLPGIPLTTYGANTKSRGAGSWALVTGATDGIGRSFAVQLAKNGFNVVLVSRTKAKLEELSREIQSKYVGTKTAIYAMDFSVASASEYEGLGRLISHLDVAVLVNNVGTSHEMPETFLDMAESEIERITNMNVIVTQRVTKLVAPKLVARKRGLILNLGSFTGQWGTPMMATYAGSKAFLIGWTYALGEELRRANVDVQLLNTFFVVSSMSKIRRASLMIPLPDDYVKATLARIGRSTGALGRPFTMTPWPAHAWLDWATSHLTPAGLMLSRSYDYNLNTRKRAIRKAEQLAKKQ</sequence>
<comment type="function">
    <text evidence="12">Component of the microsomal membrane bound fatty acid elongation system, which produces the 26-carbon very long-chain fatty acids (VLCFA) from palmitate. Catalyzes the reduction of the 3-ketoacyl-CoA intermediate that is formed in each cycle of fatty acid elongation. VLCFAs serve as precursors for ceramide and sphingolipids.</text>
</comment>
<dbReference type="PRINTS" id="PR00081">
    <property type="entry name" value="GDHRDH"/>
</dbReference>
<comment type="catalytic activity">
    <reaction evidence="12">
        <text>a very-long-chain (3R)-3-hydroxyacyl-CoA + NADP(+) = a very-long-chain 3-oxoacyl-CoA + NADPH + H(+)</text>
        <dbReference type="Rhea" id="RHEA:48680"/>
        <dbReference type="ChEBI" id="CHEBI:15378"/>
        <dbReference type="ChEBI" id="CHEBI:57783"/>
        <dbReference type="ChEBI" id="CHEBI:58349"/>
        <dbReference type="ChEBI" id="CHEBI:85440"/>
        <dbReference type="ChEBI" id="CHEBI:90725"/>
        <dbReference type="EC" id="1.1.1.330"/>
    </reaction>
</comment>
<comment type="similarity">
    <text evidence="12 13">Belongs to the short-chain dehydrogenases/reductases (SDR) family.</text>
</comment>
<comment type="pathway">
    <text evidence="1">Lipid metabolism; fatty acid biosynthesis.</text>
</comment>
<dbReference type="SUPFAM" id="SSF51735">
    <property type="entry name" value="NAD(P)-binding Rossmann-fold domains"/>
    <property type="match status" value="1"/>
</dbReference>
<gene>
    <name evidence="15" type="ORF">MBRA1_000271</name>
</gene>
<organism evidence="15 16">
    <name type="scientific">Malassezia brasiliensis</name>
    <dbReference type="NCBI Taxonomy" id="1821822"/>
    <lineage>
        <taxon>Eukaryota</taxon>
        <taxon>Fungi</taxon>
        <taxon>Dikarya</taxon>
        <taxon>Basidiomycota</taxon>
        <taxon>Ustilaginomycotina</taxon>
        <taxon>Malasseziomycetes</taxon>
        <taxon>Malasseziales</taxon>
        <taxon>Malasseziaceae</taxon>
        <taxon>Malassezia</taxon>
    </lineage>
</organism>
<keyword evidence="11 12" id="KW-0275">Fatty acid biosynthesis</keyword>
<evidence type="ECO:0000313" key="16">
    <source>
        <dbReference type="Proteomes" id="UP001216638"/>
    </source>
</evidence>
<keyword evidence="7 12" id="KW-1133">Transmembrane helix</keyword>
<evidence type="ECO:0000256" key="8">
    <source>
        <dbReference type="ARBA" id="ARBA00023002"/>
    </source>
</evidence>
<protein>
    <recommendedName>
        <fullName evidence="12">Very-long-chain 3-oxoacyl-CoA reductase</fullName>
        <ecNumber evidence="12">1.1.1.330</ecNumber>
    </recommendedName>
    <alternativeName>
        <fullName evidence="12">3-ketoacyl-CoA reductase</fullName>
        <shortName evidence="12">3-ketoreductase</shortName>
        <shortName evidence="12">KAR</shortName>
    </alternativeName>
    <alternativeName>
        <fullName evidence="12">Microsomal beta-keto-reductase</fullName>
    </alternativeName>
</protein>
<evidence type="ECO:0000256" key="13">
    <source>
        <dbReference type="RuleBase" id="RU000363"/>
    </source>
</evidence>
<dbReference type="PIRSF" id="PIRSF000126">
    <property type="entry name" value="11-beta-HSD1"/>
    <property type="match status" value="1"/>
</dbReference>
<dbReference type="EC" id="1.1.1.330" evidence="12"/>
<name>A0AAF0DPM5_9BASI</name>
<keyword evidence="4 12" id="KW-0256">Endoplasmic reticulum</keyword>
<dbReference type="PANTHER" id="PTHR43086:SF2">
    <property type="entry name" value="HYDROXYSTEROID DEHYDROGENASE-LIKE PROTEIN 1"/>
    <property type="match status" value="1"/>
</dbReference>
<dbReference type="Proteomes" id="UP001216638">
    <property type="component" value="Chromosome 1"/>
</dbReference>
<keyword evidence="9 12" id="KW-0443">Lipid metabolism</keyword>
<feature type="transmembrane region" description="Helical" evidence="14">
    <location>
        <begin position="7"/>
        <end position="28"/>
    </location>
</feature>
<dbReference type="EMBL" id="CP119951">
    <property type="protein sequence ID" value="WFC93649.1"/>
    <property type="molecule type" value="Genomic_DNA"/>
</dbReference>
<dbReference type="PRINTS" id="PR00080">
    <property type="entry name" value="SDRFAMILY"/>
</dbReference>
<dbReference type="GO" id="GO:0005789">
    <property type="term" value="C:endoplasmic reticulum membrane"/>
    <property type="evidence" value="ECO:0007669"/>
    <property type="project" value="UniProtKB-SubCell"/>
</dbReference>
<dbReference type="PROSITE" id="PS00061">
    <property type="entry name" value="ADH_SHORT"/>
    <property type="match status" value="1"/>
</dbReference>
<dbReference type="InterPro" id="IPR027533">
    <property type="entry name" value="3_ketoreductase_fungal"/>
</dbReference>
<evidence type="ECO:0000256" key="1">
    <source>
        <dbReference type="ARBA" id="ARBA00005194"/>
    </source>
</evidence>
<evidence type="ECO:0000256" key="4">
    <source>
        <dbReference type="ARBA" id="ARBA00022824"/>
    </source>
</evidence>
<dbReference type="Gene3D" id="3.40.50.720">
    <property type="entry name" value="NAD(P)-binding Rossmann-like Domain"/>
    <property type="match status" value="1"/>
</dbReference>
<dbReference type="InterPro" id="IPR002347">
    <property type="entry name" value="SDR_fam"/>
</dbReference>
<keyword evidence="8 12" id="KW-0560">Oxidoreductase</keyword>
<evidence type="ECO:0000256" key="12">
    <source>
        <dbReference type="HAMAP-Rule" id="MF_03107"/>
    </source>
</evidence>
<evidence type="ECO:0000256" key="7">
    <source>
        <dbReference type="ARBA" id="ARBA00022989"/>
    </source>
</evidence>
<evidence type="ECO:0000256" key="5">
    <source>
        <dbReference type="ARBA" id="ARBA00022832"/>
    </source>
</evidence>
<accession>A0AAF0DPM5</accession>
<keyword evidence="16" id="KW-1185">Reference proteome</keyword>
<evidence type="ECO:0000256" key="9">
    <source>
        <dbReference type="ARBA" id="ARBA00023098"/>
    </source>
</evidence>
<evidence type="ECO:0000256" key="6">
    <source>
        <dbReference type="ARBA" id="ARBA00022857"/>
    </source>
</evidence>
<dbReference type="Pfam" id="PF00106">
    <property type="entry name" value="adh_short"/>
    <property type="match status" value="1"/>
</dbReference>
<evidence type="ECO:0000256" key="14">
    <source>
        <dbReference type="SAM" id="Phobius"/>
    </source>
</evidence>
<evidence type="ECO:0000256" key="2">
    <source>
        <dbReference type="ARBA" id="ARBA00022516"/>
    </source>
</evidence>
<evidence type="ECO:0000256" key="11">
    <source>
        <dbReference type="ARBA" id="ARBA00023160"/>
    </source>
</evidence>
<dbReference type="InterPro" id="IPR036291">
    <property type="entry name" value="NAD(P)-bd_dom_sf"/>
</dbReference>
<dbReference type="GO" id="GO:0030497">
    <property type="term" value="P:fatty acid elongation"/>
    <property type="evidence" value="ECO:0007669"/>
    <property type="project" value="UniProtKB-UniRule"/>
</dbReference>